<dbReference type="Pfam" id="PF00149">
    <property type="entry name" value="Metallophos"/>
    <property type="match status" value="1"/>
</dbReference>
<dbReference type="GO" id="GO:0016787">
    <property type="term" value="F:hydrolase activity"/>
    <property type="evidence" value="ECO:0007669"/>
    <property type="project" value="InterPro"/>
</dbReference>
<protein>
    <recommendedName>
        <fullName evidence="1">Calcineurin-like phosphoesterase domain-containing protein</fullName>
    </recommendedName>
</protein>
<gene>
    <name evidence="2" type="ordered locus">BSUIS_B0817</name>
</gene>
<dbReference type="Gene3D" id="3.60.21.10">
    <property type="match status" value="1"/>
</dbReference>
<dbReference type="NCBIfam" id="TIGR04123">
    <property type="entry name" value="P_estr_lig_assc"/>
    <property type="match status" value="1"/>
</dbReference>
<evidence type="ECO:0000259" key="1">
    <source>
        <dbReference type="Pfam" id="PF00149"/>
    </source>
</evidence>
<dbReference type="InterPro" id="IPR026336">
    <property type="entry name" value="PdeM-like"/>
</dbReference>
<accession>A9WZB2</accession>
<dbReference type="SUPFAM" id="SSF56300">
    <property type="entry name" value="Metallo-dependent phosphatases"/>
    <property type="match status" value="1"/>
</dbReference>
<dbReference type="HOGENOM" id="CLU_075478_2_0_5"/>
<dbReference type="Proteomes" id="UP000008545">
    <property type="component" value="Chromosome II"/>
</dbReference>
<dbReference type="PANTHER" id="PTHR39323:SF1">
    <property type="entry name" value="BLR1149 PROTEIN"/>
    <property type="match status" value="1"/>
</dbReference>
<dbReference type="EMBL" id="CP000912">
    <property type="protein sequence ID" value="ABY39778.1"/>
    <property type="molecule type" value="Genomic_DNA"/>
</dbReference>
<proteinExistence type="predicted"/>
<organism evidence="2 3">
    <name type="scientific">Brucella suis (strain ATCC 23445 / NCTC 10510)</name>
    <dbReference type="NCBI Taxonomy" id="470137"/>
    <lineage>
        <taxon>Bacteria</taxon>
        <taxon>Pseudomonadati</taxon>
        <taxon>Pseudomonadota</taxon>
        <taxon>Alphaproteobacteria</taxon>
        <taxon>Hyphomicrobiales</taxon>
        <taxon>Brucellaceae</taxon>
        <taxon>Brucella/Ochrobactrum group</taxon>
        <taxon>Brucella</taxon>
    </lineage>
</organism>
<dbReference type="InterPro" id="IPR029052">
    <property type="entry name" value="Metallo-depent_PP-like"/>
</dbReference>
<dbReference type="AlphaFoldDB" id="A9WZB2"/>
<feature type="domain" description="Calcineurin-like phosphoesterase" evidence="1">
    <location>
        <begin position="39"/>
        <end position="156"/>
    </location>
</feature>
<dbReference type="InterPro" id="IPR004843">
    <property type="entry name" value="Calcineurin-like_PHP"/>
</dbReference>
<evidence type="ECO:0000313" key="2">
    <source>
        <dbReference type="EMBL" id="ABY39778.1"/>
    </source>
</evidence>
<sequence>MKTAAWGNGEAYSLAHAEVRGVAAVCDPSGALFLPYLHMLVVSDLHLEKGSSFARRGQLIPPYDTAATLDMLAQAIARYQPRTIISLGDSFHDAKASERLPSLYAIRLKSLMEHRDWLWITGNHDPERPVDLPGDCVEELAVGPLTFRHEPSRKAGQGEIAGHLHPAARIVRRGRSVRRPCFVSDGERLIMPAFGAYTGALNILDRAFRGLFTDETLRAYMLGQGKVYPIARGALYGGRARFDLIESDRCSNPLF</sequence>
<dbReference type="KEGG" id="bmt:BSUIS_B0817"/>
<dbReference type="RefSeq" id="WP_006073946.1">
    <property type="nucleotide sequence ID" value="NC_010167.1"/>
</dbReference>
<reference evidence="2 3" key="1">
    <citation type="submission" date="2007-12" db="EMBL/GenBank/DDBJ databases">
        <title>Brucella suis ATCC 23445 whole genome shotgun sequencing project.</title>
        <authorList>
            <person name="Setubal J.C."/>
            <person name="Bowns C."/>
            <person name="Boyle S."/>
            <person name="Crasta O.R."/>
            <person name="Czar M.J."/>
            <person name="Dharmanolla C."/>
            <person name="Gillespie J.J."/>
            <person name="Kenyon R.W."/>
            <person name="Lu J."/>
            <person name="Mane S."/>
            <person name="Mohapatra S."/>
            <person name="Nagrani S."/>
            <person name="Purkayastha A."/>
            <person name="Rajasimha H.K."/>
            <person name="Shallom J.M."/>
            <person name="Shallom S."/>
            <person name="Shukla M."/>
            <person name="Snyder E.E."/>
            <person name="Sobral B.W."/>
            <person name="Wattam A.R."/>
            <person name="Will R."/>
            <person name="Williams K."/>
            <person name="Yoo H."/>
            <person name="Bruce D."/>
            <person name="Detter C."/>
            <person name="Munk C."/>
            <person name="Brettin T.S."/>
        </authorList>
    </citation>
    <scope>NUCLEOTIDE SEQUENCE [LARGE SCALE GENOMIC DNA]</scope>
    <source>
        <strain evidence="3">ATCC 23445 / NCTC 10510</strain>
    </source>
</reference>
<evidence type="ECO:0000313" key="3">
    <source>
        <dbReference type="Proteomes" id="UP000008545"/>
    </source>
</evidence>
<name>A9WZB2_BRUSI</name>
<dbReference type="PANTHER" id="PTHR39323">
    <property type="entry name" value="BLR1149 PROTEIN"/>
    <property type="match status" value="1"/>
</dbReference>